<reference evidence="3 4" key="1">
    <citation type="journal article" date="2010" name="Plant Cell">
        <title>The Chlorella variabilis NC64A genome reveals adaptation to photosymbiosis, coevolution with viruses, and cryptic sex.</title>
        <authorList>
            <person name="Blanc G."/>
            <person name="Duncan G."/>
            <person name="Agarkova I."/>
            <person name="Borodovsky M."/>
            <person name="Gurnon J."/>
            <person name="Kuo A."/>
            <person name="Lindquist E."/>
            <person name="Lucas S."/>
            <person name="Pangilinan J."/>
            <person name="Polle J."/>
            <person name="Salamov A."/>
            <person name="Terry A."/>
            <person name="Yamada T."/>
            <person name="Dunigan D.D."/>
            <person name="Grigoriev I.V."/>
            <person name="Claverie J.M."/>
            <person name="Van Etten J.L."/>
        </authorList>
    </citation>
    <scope>NUCLEOTIDE SEQUENCE [LARGE SCALE GENOMIC DNA]</scope>
    <source>
        <strain evidence="3 4">NC64A</strain>
    </source>
</reference>
<dbReference type="PANTHER" id="PTHR47489">
    <property type="entry name" value="ACYL-COA N-ACYLTRANSFERASES (NAT) SUPERFAMILY PROTEIN"/>
    <property type="match status" value="1"/>
</dbReference>
<dbReference type="InParanoid" id="E1Z9F7"/>
<dbReference type="CDD" id="cd04301">
    <property type="entry name" value="NAT_SF"/>
    <property type="match status" value="1"/>
</dbReference>
<dbReference type="eggNOG" id="ENOG502R33M">
    <property type="taxonomic scope" value="Eukaryota"/>
</dbReference>
<dbReference type="InterPro" id="IPR000182">
    <property type="entry name" value="GNAT_dom"/>
</dbReference>
<sequence>MALAVSALAAGPTRPGSSRNTHRHGCTAQHAWLGCAPVQRQVARPPWRRHPKRLAPPSWGASITVVRAQQEQQQQQQEEAVEQQDDLPDFQPPKFRPFTARNSLHRAMTSYRSWHDCGTECGGPPGQTLLVTPLSADWVNDTADLLTDSFAEAMAAAPYKNFLRRRVRQYLEAHMQLPPKAVVLVALLLPPPDQGGYPQQQQAGTAAAAAASSSSSPGGSGLGDTAAPPSALGSASSSLDGELELGDGMAIHPVLGSLGSLGSLGGGGSSSSSSSEEEAGAAAAVGGGAVLVGVVELSFSASTRSKYLTLTPPEDRPYLCNMAIHPDHRGRGYGSVLLRSAEALVAQLGESEIYLHLRWRVAAGLPAAV</sequence>
<accession>E1Z9F7</accession>
<feature type="compositionally biased region" description="Low complexity" evidence="1">
    <location>
        <begin position="195"/>
        <end position="217"/>
    </location>
</feature>
<dbReference type="GO" id="GO:0016747">
    <property type="term" value="F:acyltransferase activity, transferring groups other than amino-acyl groups"/>
    <property type="evidence" value="ECO:0007669"/>
    <property type="project" value="InterPro"/>
</dbReference>
<dbReference type="Proteomes" id="UP000008141">
    <property type="component" value="Unassembled WGS sequence"/>
</dbReference>
<name>E1Z9F7_CHLVA</name>
<keyword evidence="4" id="KW-1185">Reference proteome</keyword>
<feature type="compositionally biased region" description="Low complexity" evidence="1">
    <location>
        <begin position="68"/>
        <end position="78"/>
    </location>
</feature>
<dbReference type="Pfam" id="PF00583">
    <property type="entry name" value="Acetyltransf_1"/>
    <property type="match status" value="1"/>
</dbReference>
<dbReference type="Gene3D" id="3.40.630.30">
    <property type="match status" value="1"/>
</dbReference>
<dbReference type="KEGG" id="cvr:CHLNCDRAFT_51061"/>
<dbReference type="PROSITE" id="PS51186">
    <property type="entry name" value="GNAT"/>
    <property type="match status" value="1"/>
</dbReference>
<dbReference type="OrthoDB" id="2017234at2759"/>
<dbReference type="PANTHER" id="PTHR47489:SF2">
    <property type="entry name" value="GCN5-RELATED N-ACETYLTRANSFERASE 5, CHLOROPLASTIC"/>
    <property type="match status" value="1"/>
</dbReference>
<evidence type="ECO:0000256" key="1">
    <source>
        <dbReference type="SAM" id="MobiDB-lite"/>
    </source>
</evidence>
<protein>
    <recommendedName>
        <fullName evidence="2">N-acetyltransferase domain-containing protein</fullName>
    </recommendedName>
</protein>
<dbReference type="GeneID" id="17356821"/>
<feature type="region of interest" description="Disordered" evidence="1">
    <location>
        <begin position="67"/>
        <end position="92"/>
    </location>
</feature>
<gene>
    <name evidence="3" type="ORF">CHLNCDRAFT_51061</name>
</gene>
<evidence type="ECO:0000259" key="2">
    <source>
        <dbReference type="PROSITE" id="PS51186"/>
    </source>
</evidence>
<feature type="region of interest" description="Disordered" evidence="1">
    <location>
        <begin position="195"/>
        <end position="239"/>
    </location>
</feature>
<dbReference type="RefSeq" id="XP_005849870.1">
    <property type="nucleotide sequence ID" value="XM_005849808.1"/>
</dbReference>
<dbReference type="SUPFAM" id="SSF55729">
    <property type="entry name" value="Acyl-CoA N-acyltransferases (Nat)"/>
    <property type="match status" value="1"/>
</dbReference>
<evidence type="ECO:0000313" key="4">
    <source>
        <dbReference type="Proteomes" id="UP000008141"/>
    </source>
</evidence>
<feature type="region of interest" description="Disordered" evidence="1">
    <location>
        <begin position="1"/>
        <end position="24"/>
    </location>
</feature>
<proteinExistence type="predicted"/>
<dbReference type="InterPro" id="IPR016181">
    <property type="entry name" value="Acyl_CoA_acyltransferase"/>
</dbReference>
<feature type="domain" description="N-acetyltransferase" evidence="2">
    <location>
        <begin position="307"/>
        <end position="369"/>
    </location>
</feature>
<feature type="compositionally biased region" description="Acidic residues" evidence="1">
    <location>
        <begin position="79"/>
        <end position="88"/>
    </location>
</feature>
<dbReference type="AlphaFoldDB" id="E1Z9F7"/>
<feature type="compositionally biased region" description="Low complexity" evidence="1">
    <location>
        <begin position="226"/>
        <end position="239"/>
    </location>
</feature>
<evidence type="ECO:0000313" key="3">
    <source>
        <dbReference type="EMBL" id="EFN57768.1"/>
    </source>
</evidence>
<dbReference type="EMBL" id="GL433839">
    <property type="protein sequence ID" value="EFN57768.1"/>
    <property type="molecule type" value="Genomic_DNA"/>
</dbReference>
<organism evidence="4">
    <name type="scientific">Chlorella variabilis</name>
    <name type="common">Green alga</name>
    <dbReference type="NCBI Taxonomy" id="554065"/>
    <lineage>
        <taxon>Eukaryota</taxon>
        <taxon>Viridiplantae</taxon>
        <taxon>Chlorophyta</taxon>
        <taxon>core chlorophytes</taxon>
        <taxon>Trebouxiophyceae</taxon>
        <taxon>Chlorellales</taxon>
        <taxon>Chlorellaceae</taxon>
        <taxon>Chlorella clade</taxon>
        <taxon>Chlorella</taxon>
    </lineage>
</organism>